<evidence type="ECO:0000256" key="5">
    <source>
        <dbReference type="ARBA" id="ARBA00023180"/>
    </source>
</evidence>
<keyword evidence="3 7" id="KW-1133">Transmembrane helix</keyword>
<feature type="compositionally biased region" description="Basic and acidic residues" evidence="6">
    <location>
        <begin position="408"/>
        <end position="427"/>
    </location>
</feature>
<evidence type="ECO:0000256" key="3">
    <source>
        <dbReference type="ARBA" id="ARBA00022989"/>
    </source>
</evidence>
<feature type="compositionally biased region" description="Polar residues" evidence="6">
    <location>
        <begin position="246"/>
        <end position="257"/>
    </location>
</feature>
<dbReference type="GO" id="GO:0005783">
    <property type="term" value="C:endoplasmic reticulum"/>
    <property type="evidence" value="ECO:0007669"/>
    <property type="project" value="InterPro"/>
</dbReference>
<feature type="compositionally biased region" description="Polar residues" evidence="6">
    <location>
        <begin position="228"/>
        <end position="238"/>
    </location>
</feature>
<feature type="compositionally biased region" description="Basic and acidic residues" evidence="6">
    <location>
        <begin position="357"/>
        <end position="379"/>
    </location>
</feature>
<evidence type="ECO:0000256" key="6">
    <source>
        <dbReference type="SAM" id="MobiDB-lite"/>
    </source>
</evidence>
<feature type="transmembrane region" description="Helical" evidence="7">
    <location>
        <begin position="742"/>
        <end position="763"/>
    </location>
</feature>
<feature type="transmembrane region" description="Helical" evidence="7">
    <location>
        <begin position="778"/>
        <end position="797"/>
    </location>
</feature>
<feature type="transmembrane region" description="Helical" evidence="7">
    <location>
        <begin position="129"/>
        <end position="147"/>
    </location>
</feature>
<evidence type="ECO:0000256" key="2">
    <source>
        <dbReference type="ARBA" id="ARBA00022692"/>
    </source>
</evidence>
<evidence type="ECO:0000313" key="10">
    <source>
        <dbReference type="Proteomes" id="UP000005408"/>
    </source>
</evidence>
<sequence>MDKVHDTVAWYQKQIGSYDRQLWEQSVESRVLQGIQYAPRRNVKLKTELIDVDLVRGSTFSKAKPQVSWTYIAHKAVCRVVFYPLCYRWWRQQVTFRFWFFLLIMYILQVSTIIVFIRNVGDSITKHEMSLTLVMIPSILMLLLGVVHSHTVASHVSHRPPHRDGKNRDGKRSRRNAFRSNSTCGVSSSEQAGQRSSEPSKESVIQADRNLKVGEPSLSMGDKKSPLESKSVSWSNSDNKCRSSPGKLSQKSSQESDSGPEMERERKRKTSTEEFESKKDNPSIPVECQGASSTEGIHTSASTVDILSADNIAIEKLEGEIAFHLETPLTTDGQIVMLNSEGDVDYELTETLNPENSIRKREEGSEEEKERQSPPKIEKSSSSGEISEGEETKPPGPRVDQLSPTYSKDLKKESESDSERAESDLDVRTFQGVRRRKTRLDDSSESGASYCRPRRQTKDSKTNRKERELTPNLERDDCNKGTVSSEEWEDRVQSDVTTSTYSTSSDSDLTENEIQAEFSEGSLSSKSINVNSGALPPESAERQGSSQHVINLLQPPTSCSGLGHHTPPDKVSCLIWEGSEVKKVELTGIDIGWTIIEKVDNIPESSDYIWIGLVFSLIIGCIPIFFKIYHTKEFFSLLNLHALVDLLWSLNADSWRFNLILANGVIQRFALSCIFFFLLSVADRTFKQRLLYAKHFCYLTSSRRARKFDMPHFRLNKVRNIKTWLSLRSYLKKRGPQRSVDVIVSSSFMTTIIILTLMCVQLLKDTDTYLDFLCNWELLVWCMALGVYLMRFMTLGLKINKKYRNLSVLITEQINLYLQMEQKPHKKEELMVANNVLKLAEDLLKELESPFKISGVSANPVLYNIVKVVVLSAFSAVLTEICGFKLKLYKIKLKG</sequence>
<keyword evidence="5" id="KW-0325">Glycoprotein</keyword>
<dbReference type="InterPro" id="IPR021980">
    <property type="entry name" value="PHTF1/2_N"/>
</dbReference>
<feature type="transmembrane region" description="Helical" evidence="7">
    <location>
        <begin position="608"/>
        <end position="626"/>
    </location>
</feature>
<feature type="compositionally biased region" description="Polar residues" evidence="6">
    <location>
        <begin position="178"/>
        <end position="197"/>
    </location>
</feature>
<feature type="region of interest" description="Disordered" evidence="6">
    <location>
        <begin position="348"/>
        <end position="541"/>
    </location>
</feature>
<evidence type="ECO:0000259" key="8">
    <source>
        <dbReference type="Pfam" id="PF12129"/>
    </source>
</evidence>
<dbReference type="Proteomes" id="UP000005408">
    <property type="component" value="Unassembled WGS sequence"/>
</dbReference>
<evidence type="ECO:0000313" key="9">
    <source>
        <dbReference type="EnsemblMetazoa" id="G3738.2:cds"/>
    </source>
</evidence>
<name>A0A8W8MZT2_MAGGI</name>
<dbReference type="PANTHER" id="PTHR12680">
    <property type="entry name" value="PUTATIVE HOMEODOMAIN TRANSCRIPTION FACTOR PHTF"/>
    <property type="match status" value="1"/>
</dbReference>
<dbReference type="EnsemblMetazoa" id="G3738.2">
    <property type="protein sequence ID" value="G3738.2:cds"/>
    <property type="gene ID" value="G3738"/>
</dbReference>
<feature type="transmembrane region" description="Helical" evidence="7">
    <location>
        <begin position="98"/>
        <end position="117"/>
    </location>
</feature>
<keyword evidence="2 7" id="KW-0812">Transmembrane</keyword>
<proteinExistence type="predicted"/>
<evidence type="ECO:0000256" key="4">
    <source>
        <dbReference type="ARBA" id="ARBA00023136"/>
    </source>
</evidence>
<organism evidence="9 10">
    <name type="scientific">Magallana gigas</name>
    <name type="common">Pacific oyster</name>
    <name type="synonym">Crassostrea gigas</name>
    <dbReference type="NCBI Taxonomy" id="29159"/>
    <lineage>
        <taxon>Eukaryota</taxon>
        <taxon>Metazoa</taxon>
        <taxon>Spiralia</taxon>
        <taxon>Lophotrochozoa</taxon>
        <taxon>Mollusca</taxon>
        <taxon>Bivalvia</taxon>
        <taxon>Autobranchia</taxon>
        <taxon>Pteriomorphia</taxon>
        <taxon>Ostreida</taxon>
        <taxon>Ostreoidea</taxon>
        <taxon>Ostreidae</taxon>
        <taxon>Magallana</taxon>
    </lineage>
</organism>
<accession>A0A8W8MZT2</accession>
<evidence type="ECO:0000256" key="1">
    <source>
        <dbReference type="ARBA" id="ARBA00004141"/>
    </source>
</evidence>
<dbReference type="PANTHER" id="PTHR12680:SF6">
    <property type="entry name" value="PROTEIN PHTF"/>
    <property type="match status" value="1"/>
</dbReference>
<keyword evidence="10" id="KW-1185">Reference proteome</keyword>
<feature type="compositionally biased region" description="Basic and acidic residues" evidence="6">
    <location>
        <begin position="261"/>
        <end position="281"/>
    </location>
</feature>
<dbReference type="Pfam" id="PF12129">
    <property type="entry name" value="PHTF1-2_N"/>
    <property type="match status" value="1"/>
</dbReference>
<protein>
    <recommendedName>
        <fullName evidence="8">PHTF1/2 N-terminal domain-containing protein</fullName>
    </recommendedName>
</protein>
<feature type="region of interest" description="Disordered" evidence="6">
    <location>
        <begin position="154"/>
        <end position="297"/>
    </location>
</feature>
<reference evidence="9" key="1">
    <citation type="submission" date="2022-08" db="UniProtKB">
        <authorList>
            <consortium name="EnsemblMetazoa"/>
        </authorList>
    </citation>
    <scope>IDENTIFICATION</scope>
    <source>
        <strain evidence="9">05x7-T-G4-1.051#20</strain>
    </source>
</reference>
<feature type="compositionally biased region" description="Polar residues" evidence="6">
    <location>
        <begin position="521"/>
        <end position="532"/>
    </location>
</feature>
<feature type="compositionally biased region" description="Low complexity" evidence="6">
    <location>
        <begin position="494"/>
        <end position="507"/>
    </location>
</feature>
<feature type="transmembrane region" description="Helical" evidence="7">
    <location>
        <begin position="657"/>
        <end position="679"/>
    </location>
</feature>
<dbReference type="GO" id="GO:0016020">
    <property type="term" value="C:membrane"/>
    <property type="evidence" value="ECO:0007669"/>
    <property type="project" value="UniProtKB-SubCell"/>
</dbReference>
<dbReference type="AlphaFoldDB" id="A0A8W8MZT2"/>
<keyword evidence="4 7" id="KW-0472">Membrane</keyword>
<feature type="domain" description="PHTF1/2 N-terminal" evidence="8">
    <location>
        <begin position="3"/>
        <end position="155"/>
    </location>
</feature>
<feature type="compositionally biased region" description="Basic and acidic residues" evidence="6">
    <location>
        <begin position="456"/>
        <end position="479"/>
    </location>
</feature>
<evidence type="ECO:0000256" key="7">
    <source>
        <dbReference type="SAM" id="Phobius"/>
    </source>
</evidence>
<dbReference type="InterPro" id="IPR039775">
    <property type="entry name" value="PHTF1/2"/>
</dbReference>
<comment type="subcellular location">
    <subcellularLocation>
        <location evidence="1">Membrane</location>
        <topology evidence="1">Multi-pass membrane protein</topology>
    </subcellularLocation>
</comment>